<gene>
    <name evidence="1" type="ORF">AKJ09_04923</name>
</gene>
<organism evidence="1 2">
    <name type="scientific">Labilithrix luteola</name>
    <dbReference type="NCBI Taxonomy" id="1391654"/>
    <lineage>
        <taxon>Bacteria</taxon>
        <taxon>Pseudomonadati</taxon>
        <taxon>Myxococcota</taxon>
        <taxon>Polyangia</taxon>
        <taxon>Polyangiales</taxon>
        <taxon>Labilitrichaceae</taxon>
        <taxon>Labilithrix</taxon>
    </lineage>
</organism>
<proteinExistence type="predicted"/>
<dbReference type="Proteomes" id="UP000064967">
    <property type="component" value="Chromosome"/>
</dbReference>
<reference evidence="1 2" key="1">
    <citation type="submission" date="2015-08" db="EMBL/GenBank/DDBJ databases">
        <authorList>
            <person name="Babu N.S."/>
            <person name="Beckwith C.J."/>
            <person name="Beseler K.G."/>
            <person name="Brison A."/>
            <person name="Carone J.V."/>
            <person name="Caskin T.P."/>
            <person name="Diamond M."/>
            <person name="Durham M.E."/>
            <person name="Foxe J.M."/>
            <person name="Go M."/>
            <person name="Henderson B.A."/>
            <person name="Jones I.B."/>
            <person name="McGettigan J.A."/>
            <person name="Micheletti S.J."/>
            <person name="Nasrallah M.E."/>
            <person name="Ortiz D."/>
            <person name="Piller C.R."/>
            <person name="Privatt S.R."/>
            <person name="Schneider S.L."/>
            <person name="Sharp S."/>
            <person name="Smith T.C."/>
            <person name="Stanton J.D."/>
            <person name="Ullery H.E."/>
            <person name="Wilson R.J."/>
            <person name="Serrano M.G."/>
            <person name="Buck G."/>
            <person name="Lee V."/>
            <person name="Wang Y."/>
            <person name="Carvalho R."/>
            <person name="Voegtly L."/>
            <person name="Shi R."/>
            <person name="Duckworth R."/>
            <person name="Johnson A."/>
            <person name="Loviza R."/>
            <person name="Walstead R."/>
            <person name="Shah Z."/>
            <person name="Kiflezghi M."/>
            <person name="Wade K."/>
            <person name="Ball S.L."/>
            <person name="Bradley K.W."/>
            <person name="Asai D.J."/>
            <person name="Bowman C.A."/>
            <person name="Russell D.A."/>
            <person name="Pope W.H."/>
            <person name="Jacobs-Sera D."/>
            <person name="Hendrix R.W."/>
            <person name="Hatfull G.F."/>
        </authorList>
    </citation>
    <scope>NUCLEOTIDE SEQUENCE [LARGE SCALE GENOMIC DNA]</scope>
    <source>
        <strain evidence="1 2">DSM 27648</strain>
    </source>
</reference>
<dbReference type="RefSeq" id="WP_205633772.1">
    <property type="nucleotide sequence ID" value="NZ_CP012333.1"/>
</dbReference>
<evidence type="ECO:0000313" key="2">
    <source>
        <dbReference type="Proteomes" id="UP000064967"/>
    </source>
</evidence>
<accession>A0A0K1PYP8</accession>
<sequence>MALTEEAFTALVDGGCLACQGKKLRVEAVVAQTLPLLGGELYGAPSWAYKGEHLVRGTYRISCEGCKQELFTTGDCPCCDAPGGLERGLASTTSVALPSSCDGCGCELVTATAYVPVDVVYEGKRANKARTQTTADDEGFHAFRLECKECHATSERRQPCPFCST</sequence>
<dbReference type="EMBL" id="CP012333">
    <property type="protein sequence ID" value="AKU98259.1"/>
    <property type="molecule type" value="Genomic_DNA"/>
</dbReference>
<protein>
    <submittedName>
        <fullName evidence="1">Uncharacterized protein</fullName>
    </submittedName>
</protein>
<name>A0A0K1PYP8_9BACT</name>
<evidence type="ECO:0000313" key="1">
    <source>
        <dbReference type="EMBL" id="AKU98259.1"/>
    </source>
</evidence>
<dbReference type="AlphaFoldDB" id="A0A0K1PYP8"/>
<keyword evidence="2" id="KW-1185">Reference proteome</keyword>
<dbReference type="KEGG" id="llu:AKJ09_04923"/>